<gene>
    <name evidence="2" type="ORF">MNBD_GAMMA13-1030</name>
</gene>
<name>A0A3B0YID2_9ZZZZ</name>
<organism evidence="2">
    <name type="scientific">hydrothermal vent metagenome</name>
    <dbReference type="NCBI Taxonomy" id="652676"/>
    <lineage>
        <taxon>unclassified sequences</taxon>
        <taxon>metagenomes</taxon>
        <taxon>ecological metagenomes</taxon>
    </lineage>
</organism>
<evidence type="ECO:0008006" key="3">
    <source>
        <dbReference type="Google" id="ProtNLM"/>
    </source>
</evidence>
<dbReference type="EMBL" id="UOFK01000065">
    <property type="protein sequence ID" value="VAW75062.1"/>
    <property type="molecule type" value="Genomic_DNA"/>
</dbReference>
<proteinExistence type="predicted"/>
<protein>
    <recommendedName>
        <fullName evidence="3">Type IV fimbrial biogenesis protein PilW</fullName>
    </recommendedName>
</protein>
<accession>A0A3B0YID2</accession>
<dbReference type="InterPro" id="IPR016419">
    <property type="entry name" value="Prepilin_Pept-dep_B_prd"/>
</dbReference>
<dbReference type="InterPro" id="IPR012902">
    <property type="entry name" value="N_methyl_site"/>
</dbReference>
<evidence type="ECO:0000313" key="2">
    <source>
        <dbReference type="EMBL" id="VAW75062.1"/>
    </source>
</evidence>
<reference evidence="2" key="1">
    <citation type="submission" date="2018-06" db="EMBL/GenBank/DDBJ databases">
        <authorList>
            <person name="Zhirakovskaya E."/>
        </authorList>
    </citation>
    <scope>NUCLEOTIDE SEQUENCE</scope>
</reference>
<sequence>MLTATFQRGITLVELMLATTLGLIAVAAVLSVYAASVHHGSAQLATAHLHQQLFGLLHLMSTDIRRAGYRQFDVATETVAGNPFVQGENHLRSQAFPDEDDDSCILFAYDLDKDGRVGVGRCDSDTCADNSDTDNVEQFGFRLRNLTIQSRFAGDSSACDSGYWQTLTDTDIEITTLRFRLLEDCTHLLDA</sequence>
<evidence type="ECO:0000256" key="1">
    <source>
        <dbReference type="SAM" id="Phobius"/>
    </source>
</evidence>
<feature type="non-terminal residue" evidence="2">
    <location>
        <position position="191"/>
    </location>
</feature>
<feature type="transmembrane region" description="Helical" evidence="1">
    <location>
        <begin position="12"/>
        <end position="34"/>
    </location>
</feature>
<keyword evidence="1" id="KW-1133">Transmembrane helix</keyword>
<dbReference type="PROSITE" id="PS00409">
    <property type="entry name" value="PROKAR_NTER_METHYL"/>
    <property type="match status" value="1"/>
</dbReference>
<dbReference type="AlphaFoldDB" id="A0A3B0YID2"/>
<dbReference type="PIRSF" id="PIRSF004525">
    <property type="entry name" value="Pilin_peptidase-dep_B_prd"/>
    <property type="match status" value="1"/>
</dbReference>
<keyword evidence="1" id="KW-0812">Transmembrane</keyword>
<keyword evidence="1" id="KW-0472">Membrane</keyword>